<feature type="region of interest" description="Disordered" evidence="1">
    <location>
        <begin position="1"/>
        <end position="20"/>
    </location>
</feature>
<evidence type="ECO:0000256" key="1">
    <source>
        <dbReference type="SAM" id="MobiDB-lite"/>
    </source>
</evidence>
<dbReference type="Proteomes" id="UP000738431">
    <property type="component" value="Chromosome"/>
</dbReference>
<evidence type="ECO:0008006" key="4">
    <source>
        <dbReference type="Google" id="ProtNLM"/>
    </source>
</evidence>
<reference evidence="2 3" key="1">
    <citation type="submission" date="2023-12" db="EMBL/GenBank/DDBJ databases">
        <title>Description of an unclassified Opitutus bacterium of Verrucomicrobiota.</title>
        <authorList>
            <person name="Zhang D.-F."/>
        </authorList>
    </citation>
    <scope>NUCLEOTIDE SEQUENCE [LARGE SCALE GENOMIC DNA]</scope>
    <source>
        <strain evidence="2 3">WL0086</strain>
    </source>
</reference>
<accession>A0ABZ1C989</accession>
<dbReference type="RefSeq" id="WP_221029443.1">
    <property type="nucleotide sequence ID" value="NZ_CP139781.1"/>
</dbReference>
<organism evidence="2 3">
    <name type="scientific">Actomonas aquatica</name>
    <dbReference type="NCBI Taxonomy" id="2866162"/>
    <lineage>
        <taxon>Bacteria</taxon>
        <taxon>Pseudomonadati</taxon>
        <taxon>Verrucomicrobiota</taxon>
        <taxon>Opitutia</taxon>
        <taxon>Opitutales</taxon>
        <taxon>Opitutaceae</taxon>
        <taxon>Actomonas</taxon>
    </lineage>
</organism>
<evidence type="ECO:0000313" key="2">
    <source>
        <dbReference type="EMBL" id="WRQ87144.1"/>
    </source>
</evidence>
<keyword evidence="3" id="KW-1185">Reference proteome</keyword>
<gene>
    <name evidence="2" type="ORF">K1X11_020215</name>
</gene>
<proteinExistence type="predicted"/>
<evidence type="ECO:0000313" key="3">
    <source>
        <dbReference type="Proteomes" id="UP000738431"/>
    </source>
</evidence>
<name>A0ABZ1C989_9BACT</name>
<dbReference type="EMBL" id="CP139781">
    <property type="protein sequence ID" value="WRQ87144.1"/>
    <property type="molecule type" value="Genomic_DNA"/>
</dbReference>
<protein>
    <recommendedName>
        <fullName evidence="4">Rhodanese domain-containing protein</fullName>
    </recommendedName>
</protein>
<sequence length="300" mass="32875">MTRNRGPFHNVGRELARANPAPQPLPATVTVVAAFLLTALTLAAAPEPSARPRAQIYADLLDRHAAAAEALTSVQAGVTRVEALLERYDLSDENLAALISQLTTQRDALHLSITELEALVARLQELLTLDLNSVEAALAQRDQLLTKIEELEAAPPPEEEEPPLESAVSLEGLTPRPFLLTGDNLAPFSEPYFQTEYIKVRLPDRRVVERPRYTRVSDAGTITAAVQPGGVLHALVTAPDFDRDTTYIALWVCADAIEGYQQVVDFLQAHRVRYTWLPDVDQPWTALESDAPLGTWGYGG</sequence>